<accession>Q1JN47</accession>
<evidence type="ECO:0000256" key="4">
    <source>
        <dbReference type="ARBA" id="ARBA00022989"/>
    </source>
</evidence>
<feature type="transmembrane region" description="Helical" evidence="6">
    <location>
        <begin position="91"/>
        <end position="109"/>
    </location>
</feature>
<feature type="transmembrane region" description="Helical" evidence="6">
    <location>
        <begin position="378"/>
        <end position="398"/>
    </location>
</feature>
<dbReference type="EMBL" id="CP000259">
    <property type="protein sequence ID" value="ABF31552.1"/>
    <property type="molecule type" value="Genomic_DNA"/>
</dbReference>
<dbReference type="CDD" id="cd17345">
    <property type="entry name" value="MFS_GlpT"/>
    <property type="match status" value="1"/>
</dbReference>
<feature type="transmembrane region" description="Helical" evidence="6">
    <location>
        <begin position="290"/>
        <end position="314"/>
    </location>
</feature>
<feature type="transmembrane region" description="Helical" evidence="6">
    <location>
        <begin position="321"/>
        <end position="339"/>
    </location>
</feature>
<dbReference type="GO" id="GO:0061513">
    <property type="term" value="F:glucose 6-phosphate:phosphate antiporter activity"/>
    <property type="evidence" value="ECO:0007669"/>
    <property type="project" value="TreeGrafter"/>
</dbReference>
<feature type="transmembrane region" description="Helical" evidence="6">
    <location>
        <begin position="418"/>
        <end position="437"/>
    </location>
</feature>
<evidence type="ECO:0000256" key="3">
    <source>
        <dbReference type="ARBA" id="ARBA00022692"/>
    </source>
</evidence>
<proteinExistence type="predicted"/>
<dbReference type="Gene3D" id="1.20.1250.20">
    <property type="entry name" value="MFS general substrate transporter like domains"/>
    <property type="match status" value="2"/>
</dbReference>
<feature type="transmembrane region" description="Helical" evidence="6">
    <location>
        <begin position="115"/>
        <end position="142"/>
    </location>
</feature>
<dbReference type="HOGENOM" id="CLU_001265_31_0_9"/>
<dbReference type="PANTHER" id="PTHR43826">
    <property type="entry name" value="GLUCOSE-6-PHOSPHATE EXCHANGER SLC37A4"/>
    <property type="match status" value="1"/>
</dbReference>
<evidence type="ECO:0000256" key="6">
    <source>
        <dbReference type="SAM" id="Phobius"/>
    </source>
</evidence>
<keyword evidence="4 6" id="KW-1133">Transmembrane helix</keyword>
<dbReference type="InterPro" id="IPR036259">
    <property type="entry name" value="MFS_trans_sf"/>
</dbReference>
<name>Q1JN47_STRPC</name>
<feature type="transmembrane region" description="Helical" evidence="6">
    <location>
        <begin position="185"/>
        <end position="204"/>
    </location>
</feature>
<gene>
    <name evidence="8" type="ordered locus">MGAS9429_Spy0364</name>
</gene>
<dbReference type="InterPro" id="IPR011701">
    <property type="entry name" value="MFS"/>
</dbReference>
<dbReference type="PIRSF" id="PIRSF002808">
    <property type="entry name" value="Hexose_phosphate_transp"/>
    <property type="match status" value="1"/>
</dbReference>
<feature type="transmembrane region" description="Helical" evidence="6">
    <location>
        <begin position="246"/>
        <end position="270"/>
    </location>
</feature>
<dbReference type="InterPro" id="IPR020846">
    <property type="entry name" value="MFS_dom"/>
</dbReference>
<organism evidence="8 9">
    <name type="scientific">Streptococcus pyogenes serotype M12 (strain MGAS9429)</name>
    <dbReference type="NCBI Taxonomy" id="370551"/>
    <lineage>
        <taxon>Bacteria</taxon>
        <taxon>Bacillati</taxon>
        <taxon>Bacillota</taxon>
        <taxon>Bacilli</taxon>
        <taxon>Lactobacillales</taxon>
        <taxon>Streptococcaceae</taxon>
        <taxon>Streptococcus</taxon>
    </lineage>
</organism>
<comment type="subcellular location">
    <subcellularLocation>
        <location evidence="1">Cell membrane</location>
        <topology evidence="1">Multi-pass membrane protein</topology>
    </subcellularLocation>
</comment>
<evidence type="ECO:0000313" key="8">
    <source>
        <dbReference type="EMBL" id="ABF31552.1"/>
    </source>
</evidence>
<feature type="transmembrane region" description="Helical" evidence="6">
    <location>
        <begin position="21"/>
        <end position="39"/>
    </location>
</feature>
<dbReference type="InterPro" id="IPR051337">
    <property type="entry name" value="OPA_Antiporter"/>
</dbReference>
<dbReference type="AlphaFoldDB" id="Q1JN47"/>
<evidence type="ECO:0000256" key="1">
    <source>
        <dbReference type="ARBA" id="ARBA00004651"/>
    </source>
</evidence>
<keyword evidence="5 6" id="KW-0472">Membrane</keyword>
<dbReference type="PROSITE" id="PS50850">
    <property type="entry name" value="MFS"/>
    <property type="match status" value="1"/>
</dbReference>
<dbReference type="InterPro" id="IPR000849">
    <property type="entry name" value="Sugar_P_transporter"/>
</dbReference>
<dbReference type="Proteomes" id="UP000002433">
    <property type="component" value="Chromosome"/>
</dbReference>
<dbReference type="SUPFAM" id="SSF103473">
    <property type="entry name" value="MFS general substrate transporter"/>
    <property type="match status" value="1"/>
</dbReference>
<evidence type="ECO:0000313" key="9">
    <source>
        <dbReference type="Proteomes" id="UP000002433"/>
    </source>
</evidence>
<evidence type="ECO:0000259" key="7">
    <source>
        <dbReference type="PROSITE" id="PS50850"/>
    </source>
</evidence>
<dbReference type="PANTHER" id="PTHR43826:SF6">
    <property type="entry name" value="GLYCEROL-3-PHOSPHATE TRANSPORTER"/>
    <property type="match status" value="1"/>
</dbReference>
<keyword evidence="2" id="KW-0813">Transport</keyword>
<protein>
    <submittedName>
        <fullName evidence="8">Phosphoglycerate transporter protein</fullName>
    </submittedName>
</protein>
<dbReference type="KEGG" id="spk:MGAS9429_Spy0364"/>
<feature type="transmembrane region" description="Helical" evidence="6">
    <location>
        <begin position="351"/>
        <end position="371"/>
    </location>
</feature>
<evidence type="ECO:0000256" key="2">
    <source>
        <dbReference type="ARBA" id="ARBA00022448"/>
    </source>
</evidence>
<evidence type="ECO:0000256" key="5">
    <source>
        <dbReference type="ARBA" id="ARBA00023136"/>
    </source>
</evidence>
<sequence>MFMEEDYNKREPEKFTQFLRRQKVVFFVAFFGYVCAYLVRNNFKLMSNTIMVQNGWDKAQIATLLSCLTVSYGLAKFYMGALGDRVSLRKLFSISLGASALICILIGFFNSSMVVLGILLVLCGVVQGALAPASQAMIANYFPNKTRGGAIAGWNISQNMGSALLPLTIALLTSMGLVVPANGNILLAFLIPGVLVFLFALCCWKLGGDNPESEGLDSLRTMYGDAGESAVASEEEKHNLSYWQLIWKYVFCNPSLLLVAAVNVALYFVRFGIEDWMPIYLSQVANMSEAHIHFAISILEWVAIPGSLVFAWLAVRYPNKMAKIGAIGLFVLAAIVFVYERLTATGAPNYFLLLVIAGILGSLIYGPQLIVNILTINFVPLNVAGTAIGFVGVTAYLIGNMGANWLMPILADGFGWFWSYIVVAALSAFSAVGYLILAKREEEIIKD</sequence>
<dbReference type="GO" id="GO:0005886">
    <property type="term" value="C:plasma membrane"/>
    <property type="evidence" value="ECO:0007669"/>
    <property type="project" value="UniProtKB-SubCell"/>
</dbReference>
<keyword evidence="3 6" id="KW-0812">Transmembrane</keyword>
<feature type="domain" description="Major facilitator superfamily (MFS) profile" evidence="7">
    <location>
        <begin position="25"/>
        <end position="442"/>
    </location>
</feature>
<dbReference type="GO" id="GO:0035435">
    <property type="term" value="P:phosphate ion transmembrane transport"/>
    <property type="evidence" value="ECO:0007669"/>
    <property type="project" value="TreeGrafter"/>
</dbReference>
<feature type="transmembrane region" description="Helical" evidence="6">
    <location>
        <begin position="59"/>
        <end position="79"/>
    </location>
</feature>
<dbReference type="Pfam" id="PF07690">
    <property type="entry name" value="MFS_1"/>
    <property type="match status" value="1"/>
</dbReference>
<reference evidence="8 9" key="1">
    <citation type="journal article" date="2006" name="Proc. Natl. Acad. Sci. U.S.A.">
        <title>Molecular genetic anatomy of inter- and intraserotype variation in the human bacterial pathogen group A Streptococcus.</title>
        <authorList>
            <person name="Beres S.B."/>
            <person name="Richter E.W."/>
            <person name="Nagiec M.J."/>
            <person name="Sumby P."/>
            <person name="Porcella S.F."/>
            <person name="DeLeo F.R."/>
            <person name="Musser J.M."/>
        </authorList>
    </citation>
    <scope>NUCLEOTIDE SEQUENCE [LARGE SCALE GENOMIC DNA]</scope>
    <source>
        <strain evidence="8 9">MGAS9429</strain>
    </source>
</reference>